<proteinExistence type="predicted"/>
<evidence type="ECO:0000313" key="2">
    <source>
        <dbReference type="EMBL" id="OGK42392.1"/>
    </source>
</evidence>
<feature type="transmembrane region" description="Helical" evidence="1">
    <location>
        <begin position="95"/>
        <end position="118"/>
    </location>
</feature>
<dbReference type="Proteomes" id="UP000177698">
    <property type="component" value="Unassembled WGS sequence"/>
</dbReference>
<feature type="transmembrane region" description="Helical" evidence="1">
    <location>
        <begin position="130"/>
        <end position="150"/>
    </location>
</feature>
<dbReference type="AlphaFoldDB" id="A0A1F7IGB3"/>
<gene>
    <name evidence="2" type="ORF">A2954_00930</name>
</gene>
<accession>A0A1F7IGB3</accession>
<sequence>MSRDKSLKTGSALMLLAALAFIGYAFVFLLRNFTSGGFELGVDTLNGITKKRLNRLNPAIVYYISHLHVATAGFIAATGIAVSFLSWYGVRKGMMWAWIGAVFAPVVGLAVALPLHWFNLFSHDWVTHLGPIYLATVIFVAGAFIAFNGLRKKT</sequence>
<feature type="transmembrane region" description="Helical" evidence="1">
    <location>
        <begin position="12"/>
        <end position="30"/>
    </location>
</feature>
<organism evidence="2 3">
    <name type="scientific">Candidatus Roizmanbacteria bacterium RIFCSPLOWO2_01_FULL_37_12</name>
    <dbReference type="NCBI Taxonomy" id="1802056"/>
    <lineage>
        <taxon>Bacteria</taxon>
        <taxon>Candidatus Roizmaniibacteriota</taxon>
    </lineage>
</organism>
<keyword evidence="1" id="KW-1133">Transmembrane helix</keyword>
<feature type="transmembrane region" description="Helical" evidence="1">
    <location>
        <begin position="60"/>
        <end position="88"/>
    </location>
</feature>
<evidence type="ECO:0000256" key="1">
    <source>
        <dbReference type="SAM" id="Phobius"/>
    </source>
</evidence>
<dbReference type="EMBL" id="MGAG01000002">
    <property type="protein sequence ID" value="OGK42392.1"/>
    <property type="molecule type" value="Genomic_DNA"/>
</dbReference>
<comment type="caution">
    <text evidence="2">The sequence shown here is derived from an EMBL/GenBank/DDBJ whole genome shotgun (WGS) entry which is preliminary data.</text>
</comment>
<keyword evidence="1" id="KW-0472">Membrane</keyword>
<reference evidence="2 3" key="1">
    <citation type="journal article" date="2016" name="Nat. Commun.">
        <title>Thousands of microbial genomes shed light on interconnected biogeochemical processes in an aquifer system.</title>
        <authorList>
            <person name="Anantharaman K."/>
            <person name="Brown C.T."/>
            <person name="Hug L.A."/>
            <person name="Sharon I."/>
            <person name="Castelle C.J."/>
            <person name="Probst A.J."/>
            <person name="Thomas B.C."/>
            <person name="Singh A."/>
            <person name="Wilkins M.J."/>
            <person name="Karaoz U."/>
            <person name="Brodie E.L."/>
            <person name="Williams K.H."/>
            <person name="Hubbard S.S."/>
            <person name="Banfield J.F."/>
        </authorList>
    </citation>
    <scope>NUCLEOTIDE SEQUENCE [LARGE SCALE GENOMIC DNA]</scope>
</reference>
<protein>
    <submittedName>
        <fullName evidence="2">Uncharacterized protein</fullName>
    </submittedName>
</protein>
<name>A0A1F7IGB3_9BACT</name>
<keyword evidence="1" id="KW-0812">Transmembrane</keyword>
<evidence type="ECO:0000313" key="3">
    <source>
        <dbReference type="Proteomes" id="UP000177698"/>
    </source>
</evidence>